<keyword evidence="1" id="KW-0472">Membrane</keyword>
<dbReference type="Proteomes" id="UP000663992">
    <property type="component" value="Unassembled WGS sequence"/>
</dbReference>
<keyword evidence="1" id="KW-1133">Transmembrane helix</keyword>
<feature type="non-terminal residue" evidence="2">
    <location>
        <position position="1"/>
    </location>
</feature>
<dbReference type="EMBL" id="JAFKCS010000025">
    <property type="protein sequence ID" value="MBN7821865.1"/>
    <property type="molecule type" value="Genomic_DNA"/>
</dbReference>
<protein>
    <submittedName>
        <fullName evidence="2">Uncharacterized protein</fullName>
    </submittedName>
</protein>
<evidence type="ECO:0000256" key="1">
    <source>
        <dbReference type="SAM" id="Phobius"/>
    </source>
</evidence>
<feature type="transmembrane region" description="Helical" evidence="1">
    <location>
        <begin position="57"/>
        <end position="76"/>
    </location>
</feature>
<evidence type="ECO:0000313" key="2">
    <source>
        <dbReference type="EMBL" id="MBN7821865.1"/>
    </source>
</evidence>
<evidence type="ECO:0000313" key="3">
    <source>
        <dbReference type="Proteomes" id="UP000663992"/>
    </source>
</evidence>
<gene>
    <name evidence="2" type="ORF">J0A65_18510</name>
</gene>
<keyword evidence="3" id="KW-1185">Reference proteome</keyword>
<accession>A0ABS3CZ60</accession>
<sequence>SSNFLFFRCLPFPESFCLPGLPGYPVEVVRILEISAKPSTGFLRFIKFCSSTDYFPANWLVFVSFCLFLVTLELLFRTRVQVETQSF</sequence>
<proteinExistence type="predicted"/>
<comment type="caution">
    <text evidence="2">The sequence shown here is derived from an EMBL/GenBank/DDBJ whole genome shotgun (WGS) entry which is preliminary data.</text>
</comment>
<dbReference type="RefSeq" id="WP_206595831.1">
    <property type="nucleotide sequence ID" value="NZ_JAFKCS010000025.1"/>
</dbReference>
<organism evidence="2 3">
    <name type="scientific">Bowmanella yangjiangensis</name>
    <dbReference type="NCBI Taxonomy" id="2811230"/>
    <lineage>
        <taxon>Bacteria</taxon>
        <taxon>Pseudomonadati</taxon>
        <taxon>Pseudomonadota</taxon>
        <taxon>Gammaproteobacteria</taxon>
        <taxon>Alteromonadales</taxon>
        <taxon>Alteromonadaceae</taxon>
        <taxon>Bowmanella</taxon>
    </lineage>
</organism>
<reference evidence="2 3" key="1">
    <citation type="submission" date="2021-03" db="EMBL/GenBank/DDBJ databases">
        <title>novel species isolated from a fishpond in China.</title>
        <authorList>
            <person name="Lu H."/>
            <person name="Cai Z."/>
        </authorList>
    </citation>
    <scope>NUCLEOTIDE SEQUENCE [LARGE SCALE GENOMIC DNA]</scope>
    <source>
        <strain evidence="2 3">Y57</strain>
    </source>
</reference>
<keyword evidence="1" id="KW-0812">Transmembrane</keyword>
<name>A0ABS3CZ60_9ALTE</name>